<evidence type="ECO:0000313" key="5">
    <source>
        <dbReference type="EMBL" id="OGG23668.1"/>
    </source>
</evidence>
<reference evidence="5 6" key="1">
    <citation type="journal article" date="2016" name="Nat. Commun.">
        <title>Thousands of microbial genomes shed light on interconnected biogeochemical processes in an aquifer system.</title>
        <authorList>
            <person name="Anantharaman K."/>
            <person name="Brown C.T."/>
            <person name="Hug L.A."/>
            <person name="Sharon I."/>
            <person name="Castelle C.J."/>
            <person name="Probst A.J."/>
            <person name="Thomas B.C."/>
            <person name="Singh A."/>
            <person name="Wilkins M.J."/>
            <person name="Karaoz U."/>
            <person name="Brodie E.L."/>
            <person name="Williams K.H."/>
            <person name="Hubbard S.S."/>
            <person name="Banfield J.F."/>
        </authorList>
    </citation>
    <scope>NUCLEOTIDE SEQUENCE [LARGE SCALE GENOMIC DNA]</scope>
</reference>
<gene>
    <name evidence="5" type="ORF">A3A79_00470</name>
</gene>
<dbReference type="EMBL" id="MFJV01000001">
    <property type="protein sequence ID" value="OGG23668.1"/>
    <property type="molecule type" value="Genomic_DNA"/>
</dbReference>
<proteinExistence type="inferred from homology"/>
<accession>A0A1F6AFY6</accession>
<dbReference type="Pfam" id="PF03575">
    <property type="entry name" value="Peptidase_S51"/>
    <property type="match status" value="1"/>
</dbReference>
<dbReference type="PANTHER" id="PTHR20842:SF0">
    <property type="entry name" value="ALPHA-ASPARTYL DIPEPTIDASE"/>
    <property type="match status" value="1"/>
</dbReference>
<dbReference type="GO" id="GO:0008236">
    <property type="term" value="F:serine-type peptidase activity"/>
    <property type="evidence" value="ECO:0007669"/>
    <property type="project" value="UniProtKB-KW"/>
</dbReference>
<name>A0A1F6AFY6_9BACT</name>
<keyword evidence="2" id="KW-0645">Protease</keyword>
<organism evidence="5 6">
    <name type="scientific">Candidatus Gottesmanbacteria bacterium RIFCSPLOWO2_01_FULL_43_11b</name>
    <dbReference type="NCBI Taxonomy" id="1798392"/>
    <lineage>
        <taxon>Bacteria</taxon>
        <taxon>Candidatus Gottesmaniibacteriota</taxon>
    </lineage>
</organism>
<dbReference type="InterPro" id="IPR005320">
    <property type="entry name" value="Peptidase_S51"/>
</dbReference>
<evidence type="ECO:0000256" key="3">
    <source>
        <dbReference type="ARBA" id="ARBA00022801"/>
    </source>
</evidence>
<protein>
    <recommendedName>
        <fullName evidence="7">Peptidase S51</fullName>
    </recommendedName>
</protein>
<evidence type="ECO:0000256" key="1">
    <source>
        <dbReference type="ARBA" id="ARBA00006534"/>
    </source>
</evidence>
<dbReference type="InterPro" id="IPR029062">
    <property type="entry name" value="Class_I_gatase-like"/>
</dbReference>
<sequence length="206" mass="23097">MKKLFLTSYSSLVLDKIVDILPAKPELLKLAFIPTARDPYHITAKVDPEKEKLKSMGFSIKTVDLKNKSKEQLRKELENIDVIFVAGGNTFYLLEKTIESGFDSLLKELINNGVIYIGSSAGSVLVGPDIDITRELDDPNKAPRLSTTKGVGLVDFIVLPHFGEGVYSDKVEKIYEKWKHSPYTVIPLTNKQAIIVENKTYRIISI</sequence>
<keyword evidence="4" id="KW-0720">Serine protease</keyword>
<dbReference type="Gene3D" id="3.40.50.880">
    <property type="match status" value="1"/>
</dbReference>
<dbReference type="AlphaFoldDB" id="A0A1F6AFY6"/>
<dbReference type="Proteomes" id="UP000178759">
    <property type="component" value="Unassembled WGS sequence"/>
</dbReference>
<comment type="caution">
    <text evidence="5">The sequence shown here is derived from an EMBL/GenBank/DDBJ whole genome shotgun (WGS) entry which is preliminary data.</text>
</comment>
<evidence type="ECO:0000256" key="4">
    <source>
        <dbReference type="ARBA" id="ARBA00022825"/>
    </source>
</evidence>
<dbReference type="SUPFAM" id="SSF52317">
    <property type="entry name" value="Class I glutamine amidotransferase-like"/>
    <property type="match status" value="1"/>
</dbReference>
<dbReference type="STRING" id="1798392.A3A79_00470"/>
<dbReference type="PANTHER" id="PTHR20842">
    <property type="entry name" value="PROTEASE S51 ALPHA-ASPARTYL DIPEPTIDASE"/>
    <property type="match status" value="1"/>
</dbReference>
<evidence type="ECO:0000256" key="2">
    <source>
        <dbReference type="ARBA" id="ARBA00022670"/>
    </source>
</evidence>
<comment type="similarity">
    <text evidence="1">Belongs to the peptidase S51 family.</text>
</comment>
<evidence type="ECO:0000313" key="6">
    <source>
        <dbReference type="Proteomes" id="UP000178759"/>
    </source>
</evidence>
<dbReference type="GO" id="GO:0006508">
    <property type="term" value="P:proteolysis"/>
    <property type="evidence" value="ECO:0007669"/>
    <property type="project" value="UniProtKB-KW"/>
</dbReference>
<keyword evidence="3" id="KW-0378">Hydrolase</keyword>
<evidence type="ECO:0008006" key="7">
    <source>
        <dbReference type="Google" id="ProtNLM"/>
    </source>
</evidence>